<name>A0A3A9K202_9BACI</name>
<dbReference type="InterPro" id="IPR012851">
    <property type="entry name" value="Spore_coat_CotF-like"/>
</dbReference>
<dbReference type="PANTHER" id="PTHR39183:SF1">
    <property type="entry name" value="SPORE COAT PROTEIN F-LIKE PROTEIN YHCQ"/>
    <property type="match status" value="1"/>
</dbReference>
<organism evidence="1 2">
    <name type="scientific">Salipaludibacillus neizhouensis</name>
    <dbReference type="NCBI Taxonomy" id="885475"/>
    <lineage>
        <taxon>Bacteria</taxon>
        <taxon>Bacillati</taxon>
        <taxon>Bacillota</taxon>
        <taxon>Bacilli</taxon>
        <taxon>Bacillales</taxon>
        <taxon>Bacillaceae</taxon>
    </lineage>
</organism>
<proteinExistence type="predicted"/>
<keyword evidence="2" id="KW-1185">Reference proteome</keyword>
<dbReference type="EMBL" id="PDOE01000004">
    <property type="protein sequence ID" value="RKL67164.1"/>
    <property type="molecule type" value="Genomic_DNA"/>
</dbReference>
<comment type="caution">
    <text evidence="1">The sequence shown here is derived from an EMBL/GenBank/DDBJ whole genome shotgun (WGS) entry which is preliminary data.</text>
</comment>
<dbReference type="AlphaFoldDB" id="A0A3A9K202"/>
<gene>
    <name evidence="1" type="ORF">CR203_11675</name>
</gene>
<dbReference type="OrthoDB" id="2356617at2"/>
<reference evidence="1 2" key="1">
    <citation type="submission" date="2017-10" db="EMBL/GenBank/DDBJ databases">
        <title>Bacillus sp. nov., a halophilic bacterium isolated from a Keqin Lake.</title>
        <authorList>
            <person name="Wang H."/>
        </authorList>
    </citation>
    <scope>NUCLEOTIDE SEQUENCE [LARGE SCALE GENOMIC DNA]</scope>
    <source>
        <strain evidence="1 2">KCTC 13187</strain>
    </source>
</reference>
<accession>A0A3A9K202</accession>
<sequence length="62" mass="7057">MRQKLGVHETLELHELVTFKSLCLTKASLMQGLVTDPILKEIMQNDVTMTSGHLEELKNHLI</sequence>
<evidence type="ECO:0000313" key="2">
    <source>
        <dbReference type="Proteomes" id="UP000281498"/>
    </source>
</evidence>
<dbReference type="Proteomes" id="UP000281498">
    <property type="component" value="Unassembled WGS sequence"/>
</dbReference>
<evidence type="ECO:0000313" key="1">
    <source>
        <dbReference type="EMBL" id="RKL67164.1"/>
    </source>
</evidence>
<protein>
    <recommendedName>
        <fullName evidence="3">Spore coat protein</fullName>
    </recommendedName>
</protein>
<dbReference type="PANTHER" id="PTHR39183">
    <property type="entry name" value="SPORE COAT PROTEIN F-LIKE PROTEIN YHCQ"/>
    <property type="match status" value="1"/>
</dbReference>
<dbReference type="RefSeq" id="WP_110937349.1">
    <property type="nucleotide sequence ID" value="NZ_KZ614146.1"/>
</dbReference>
<evidence type="ECO:0008006" key="3">
    <source>
        <dbReference type="Google" id="ProtNLM"/>
    </source>
</evidence>